<comment type="caution">
    <text evidence="2">The sequence shown here is derived from an EMBL/GenBank/DDBJ whole genome shotgun (WGS) entry which is preliminary data.</text>
</comment>
<dbReference type="OrthoDB" id="5085358at2759"/>
<proteinExistence type="predicted"/>
<dbReference type="Proteomes" id="UP000717696">
    <property type="component" value="Unassembled WGS sequence"/>
</dbReference>
<evidence type="ECO:0000256" key="1">
    <source>
        <dbReference type="SAM" id="MobiDB-lite"/>
    </source>
</evidence>
<protein>
    <submittedName>
        <fullName evidence="2">Uncharacterized protein</fullName>
    </submittedName>
</protein>
<organism evidence="2 3">
    <name type="scientific">Dactylonectria estremocensis</name>
    <dbReference type="NCBI Taxonomy" id="1079267"/>
    <lineage>
        <taxon>Eukaryota</taxon>
        <taxon>Fungi</taxon>
        <taxon>Dikarya</taxon>
        <taxon>Ascomycota</taxon>
        <taxon>Pezizomycotina</taxon>
        <taxon>Sordariomycetes</taxon>
        <taxon>Hypocreomycetidae</taxon>
        <taxon>Hypocreales</taxon>
        <taxon>Nectriaceae</taxon>
        <taxon>Dactylonectria</taxon>
    </lineage>
</organism>
<dbReference type="EMBL" id="JAGMUU010000016">
    <property type="protein sequence ID" value="KAH7136858.1"/>
    <property type="molecule type" value="Genomic_DNA"/>
</dbReference>
<feature type="region of interest" description="Disordered" evidence="1">
    <location>
        <begin position="183"/>
        <end position="257"/>
    </location>
</feature>
<keyword evidence="3" id="KW-1185">Reference proteome</keyword>
<accession>A0A9P9EFT7</accession>
<gene>
    <name evidence="2" type="ORF">B0J13DRAFT_625485</name>
</gene>
<evidence type="ECO:0000313" key="2">
    <source>
        <dbReference type="EMBL" id="KAH7136858.1"/>
    </source>
</evidence>
<name>A0A9P9EFT7_9HYPO</name>
<reference evidence="2" key="1">
    <citation type="journal article" date="2021" name="Nat. Commun.">
        <title>Genetic determinants of endophytism in the Arabidopsis root mycobiome.</title>
        <authorList>
            <person name="Mesny F."/>
            <person name="Miyauchi S."/>
            <person name="Thiergart T."/>
            <person name="Pickel B."/>
            <person name="Atanasova L."/>
            <person name="Karlsson M."/>
            <person name="Huettel B."/>
            <person name="Barry K.W."/>
            <person name="Haridas S."/>
            <person name="Chen C."/>
            <person name="Bauer D."/>
            <person name="Andreopoulos W."/>
            <person name="Pangilinan J."/>
            <person name="LaButti K."/>
            <person name="Riley R."/>
            <person name="Lipzen A."/>
            <person name="Clum A."/>
            <person name="Drula E."/>
            <person name="Henrissat B."/>
            <person name="Kohler A."/>
            <person name="Grigoriev I.V."/>
            <person name="Martin F.M."/>
            <person name="Hacquard S."/>
        </authorList>
    </citation>
    <scope>NUCLEOTIDE SEQUENCE</scope>
    <source>
        <strain evidence="2">MPI-CAGE-AT-0021</strain>
    </source>
</reference>
<dbReference type="AlphaFoldDB" id="A0A9P9EFT7"/>
<evidence type="ECO:0000313" key="3">
    <source>
        <dbReference type="Proteomes" id="UP000717696"/>
    </source>
</evidence>
<sequence length="394" mass="44605">MPKVTTKHRGRPRVHLSLASFRRHKAKELLPVHDLCEELGYGLTNKRRYINFYNTVANYGAGFKSRSTVAGIRALHWCNSAHKQLILEMARDFLETDKNGELFWPDDSMQANHGRLPYSKDYGLIQETMLVLFFQTLMNPPDDRATILAEIPAEDANTPGSGYDQVSHPVPADVHHPSVEEFRFPGEGAVDGPTNRDDSLLNTTSDDEGTEPQPGLRQPSDAAFPPRNPTIEDMIDESLSSHPPHNRIPSPDQLAHTAKATGGFERALSRDLEPTQSSSSLKTDIVVSFFNPSGINRPWMPRTGISSMSLQRLFDELPVRCRFTGLIIRLHVAENSYEYRLYAGDNDVFEQMLIRYSDKIGDFKREHRHEKRQVVFDMCISPVYDENAQWIDGG</sequence>